<feature type="compositionally biased region" description="Polar residues" evidence="1">
    <location>
        <begin position="1093"/>
        <end position="1109"/>
    </location>
</feature>
<feature type="compositionally biased region" description="Polar residues" evidence="1">
    <location>
        <begin position="708"/>
        <end position="718"/>
    </location>
</feature>
<feature type="compositionally biased region" description="Polar residues" evidence="1">
    <location>
        <begin position="1299"/>
        <end position="1315"/>
    </location>
</feature>
<evidence type="ECO:0000313" key="2">
    <source>
        <dbReference type="EMBL" id="GFR87456.1"/>
    </source>
</evidence>
<feature type="compositionally biased region" description="Basic and acidic residues" evidence="1">
    <location>
        <begin position="1257"/>
        <end position="1273"/>
    </location>
</feature>
<feature type="compositionally biased region" description="Low complexity" evidence="1">
    <location>
        <begin position="788"/>
        <end position="799"/>
    </location>
</feature>
<feature type="compositionally biased region" description="Polar residues" evidence="1">
    <location>
        <begin position="730"/>
        <end position="740"/>
    </location>
</feature>
<feature type="compositionally biased region" description="Polar residues" evidence="1">
    <location>
        <begin position="838"/>
        <end position="850"/>
    </location>
</feature>
<feature type="compositionally biased region" description="Basic residues" evidence="1">
    <location>
        <begin position="1147"/>
        <end position="1161"/>
    </location>
</feature>
<accession>A0AAV4GSG7</accession>
<feature type="region of interest" description="Disordered" evidence="1">
    <location>
        <begin position="346"/>
        <end position="464"/>
    </location>
</feature>
<feature type="compositionally biased region" description="Polar residues" evidence="1">
    <location>
        <begin position="821"/>
        <end position="831"/>
    </location>
</feature>
<feature type="compositionally biased region" description="Basic residues" evidence="1">
    <location>
        <begin position="537"/>
        <end position="563"/>
    </location>
</feature>
<feature type="region of interest" description="Disordered" evidence="1">
    <location>
        <begin position="500"/>
        <end position="855"/>
    </location>
</feature>
<feature type="compositionally biased region" description="Basic residues" evidence="1">
    <location>
        <begin position="592"/>
        <end position="610"/>
    </location>
</feature>
<feature type="region of interest" description="Disordered" evidence="1">
    <location>
        <begin position="924"/>
        <end position="1319"/>
    </location>
</feature>
<feature type="compositionally biased region" description="Low complexity" evidence="1">
    <location>
        <begin position="564"/>
        <end position="591"/>
    </location>
</feature>
<feature type="compositionally biased region" description="Basic residues" evidence="1">
    <location>
        <begin position="682"/>
        <end position="700"/>
    </location>
</feature>
<feature type="region of interest" description="Disordered" evidence="1">
    <location>
        <begin position="156"/>
        <end position="194"/>
    </location>
</feature>
<feature type="compositionally biased region" description="Low complexity" evidence="1">
    <location>
        <begin position="1439"/>
        <end position="1452"/>
    </location>
</feature>
<feature type="compositionally biased region" description="Pro residues" evidence="1">
    <location>
        <begin position="362"/>
        <end position="382"/>
    </location>
</feature>
<feature type="compositionally biased region" description="Basic and acidic residues" evidence="1">
    <location>
        <begin position="925"/>
        <end position="959"/>
    </location>
</feature>
<feature type="compositionally biased region" description="Polar residues" evidence="1">
    <location>
        <begin position="447"/>
        <end position="456"/>
    </location>
</feature>
<feature type="compositionally biased region" description="Basic and acidic residues" evidence="1">
    <location>
        <begin position="180"/>
        <end position="194"/>
    </location>
</feature>
<dbReference type="EMBL" id="BMAT01005095">
    <property type="protein sequence ID" value="GFR87456.1"/>
    <property type="molecule type" value="Genomic_DNA"/>
</dbReference>
<feature type="compositionally biased region" description="Basic and acidic residues" evidence="1">
    <location>
        <begin position="972"/>
        <end position="1007"/>
    </location>
</feature>
<name>A0AAV4GSG7_9GAST</name>
<protein>
    <submittedName>
        <fullName evidence="2">Uncharacterized protein</fullName>
    </submittedName>
</protein>
<feature type="compositionally biased region" description="Basic and acidic residues" evidence="1">
    <location>
        <begin position="1454"/>
        <end position="1465"/>
    </location>
</feature>
<keyword evidence="3" id="KW-1185">Reference proteome</keyword>
<gene>
    <name evidence="2" type="ORF">ElyMa_002493500</name>
</gene>
<feature type="compositionally biased region" description="Polar residues" evidence="1">
    <location>
        <begin position="1348"/>
        <end position="1365"/>
    </location>
</feature>
<organism evidence="2 3">
    <name type="scientific">Elysia marginata</name>
    <dbReference type="NCBI Taxonomy" id="1093978"/>
    <lineage>
        <taxon>Eukaryota</taxon>
        <taxon>Metazoa</taxon>
        <taxon>Spiralia</taxon>
        <taxon>Lophotrochozoa</taxon>
        <taxon>Mollusca</taxon>
        <taxon>Gastropoda</taxon>
        <taxon>Heterobranchia</taxon>
        <taxon>Euthyneura</taxon>
        <taxon>Panpulmonata</taxon>
        <taxon>Sacoglossa</taxon>
        <taxon>Placobranchoidea</taxon>
        <taxon>Plakobranchidae</taxon>
        <taxon>Elysia</taxon>
    </lineage>
</organism>
<feature type="compositionally biased region" description="Polar residues" evidence="1">
    <location>
        <begin position="500"/>
        <end position="513"/>
    </location>
</feature>
<evidence type="ECO:0000313" key="3">
    <source>
        <dbReference type="Proteomes" id="UP000762676"/>
    </source>
</evidence>
<feature type="compositionally biased region" description="Basic and acidic residues" evidence="1">
    <location>
        <begin position="658"/>
        <end position="667"/>
    </location>
</feature>
<feature type="region of interest" description="Disordered" evidence="1">
    <location>
        <begin position="1340"/>
        <end position="1476"/>
    </location>
</feature>
<feature type="compositionally biased region" description="Basic and acidic residues" evidence="1">
    <location>
        <begin position="1409"/>
        <end position="1438"/>
    </location>
</feature>
<feature type="compositionally biased region" description="Basic and acidic residues" evidence="1">
    <location>
        <begin position="1217"/>
        <end position="1232"/>
    </location>
</feature>
<feature type="compositionally biased region" description="Basic residues" evidence="1">
    <location>
        <begin position="1198"/>
        <end position="1212"/>
    </location>
</feature>
<feature type="compositionally biased region" description="Basic and acidic residues" evidence="1">
    <location>
        <begin position="756"/>
        <end position="768"/>
    </location>
</feature>
<comment type="caution">
    <text evidence="2">The sequence shown here is derived from an EMBL/GenBank/DDBJ whole genome shotgun (WGS) entry which is preliminary data.</text>
</comment>
<evidence type="ECO:0000256" key="1">
    <source>
        <dbReference type="SAM" id="MobiDB-lite"/>
    </source>
</evidence>
<proteinExistence type="predicted"/>
<sequence length="1502" mass="166999">MPEGLSVFDDTMKNTDLSSYEATFSGNLQKVPAMCYPYVLLGSQHCKLQQTRNEAGEATEDKELRFFFSCEDTLNSFLSFYESIRVNGRQLKLGYKGAKRSNSHVEINKIPCYYNPTGLMFSEAKELLFPESDLSIHYNGIFFPGNVCKVASNTPRMEQQTRKEDLCGKTSRQAPGTRANENEKSETRERKTEEISVTISQAEGMKLTESQVDGSLPVVGHVQPPFGVSQGPPVAISQGPPPPMTNSGPPQPVMSLAHNMNQGLIFNQGPPPGMNQGPPGPMTNQVPTSVMNQGPPQPMMNHIQPPFMNQGPPPMMNRGPPPMMNRGPPPPMMNPGPPFGGPNMMNRGPPPPGFPPWGNQGPRPPIMGPGPPPIRNQGPPPMGNQGRPPITNQGPPPMGNQGPPPIRNQGPPPMGNQGPPPFGNQGPPPMGNHGPPAMNMPFGELTPVSQPPFSSTKDYEQEAWEASVKSFTDSLLGGKPTDTASPCDVSKGIVAMSSWSRDGFQNTRPNQGLSPIHMTKRSVSPVGKTKRSVSPIRKTKRSVSPIRKVRRSVSPMRKTKRSRSPSPRSKISASPISSVSSYESLSGSWSPHRSRGSRSPPNRRNRPRSHRSSERDRFSRSNRMSASYKKRSTSPGRRNRSRSRSRSWSPFRHPIHYARRELPEQSRHSPRRSLNWKESFHSKRSKSPRKSRSPLRKKLPRSPETETKSQPSKFQGQLNRLLEMERTVITIDNTQNTNKEMVTKEEEDNQTEEPYPSEKKDSTAEKNRLTKVKKRPARSISNERNDSGDSTGDVSSSSTMRIVSVAAGTGKPKKKRKFTEYKSSNEPTSTEGGKDEPQTNSDSVSTSGTKQADAVERAVVEEKADDTVADVNLLAAFENVLNTQPKKDLLSKEKAVKVKWSKTIINSSKLEEKETTQVPIITKLDVPEKKEIPKEHKSKWKPLEESKLGESEQTNEKGVSKQAEQGASLADKTFEQSGHKQQKKIDKGDKGKECHSKSQERNSKDRYISFTGSKNPELPDFDSSLQKVSSSVDAATANVVKPVKMPMSSDRSTPPVMESKDKKLRHSHSQSPGTQSPRDYLDDLKRPRGPNLSRKSATMGRSISPTSSLYDDRFRNRSRSPDATSKPARTVEASSADITTRKEVSRSSKHLKQVIAGRRKSLSPDPVEKIAQHHLTKKDIPVQASGADTTSRKEVSRSSKHLKQVVAGRRKSLSPDPVEKIAQHHLSKRDTPVETSGADTTSRKEVSRSSKHLKQVIADRRRSLSPDPVEKIAQHPLSMNNASVEALSVDVTSRKEVPRSTQQKQAISGRRQSLSPDPIENLARHLSRKDISLVTSSVDVTTRKEVSRSSTHLKQVVSGQRQSHSPDPVEKLAQSHLSRKGISAHSPPKFQGRKFLRPDDELNSSNSRMTREDAPVRPEADRYTRERDRDRREDKERSNSSTRSSEYSSSFRQGKFEEIRPDRPASKRSYSPVSYHAGDSKCKYRTLLRIQKLSFQFKNIDL</sequence>
<feature type="compositionally biased region" description="Basic residues" evidence="1">
    <location>
        <begin position="628"/>
        <end position="645"/>
    </location>
</feature>
<feature type="compositionally biased region" description="Pro residues" evidence="1">
    <location>
        <begin position="394"/>
        <end position="430"/>
    </location>
</feature>
<dbReference type="Proteomes" id="UP000762676">
    <property type="component" value="Unassembled WGS sequence"/>
</dbReference>
<reference evidence="2 3" key="1">
    <citation type="journal article" date="2021" name="Elife">
        <title>Chloroplast acquisition without the gene transfer in kleptoplastic sea slugs, Plakobranchus ocellatus.</title>
        <authorList>
            <person name="Maeda T."/>
            <person name="Takahashi S."/>
            <person name="Yoshida T."/>
            <person name="Shimamura S."/>
            <person name="Takaki Y."/>
            <person name="Nagai Y."/>
            <person name="Toyoda A."/>
            <person name="Suzuki Y."/>
            <person name="Arimoto A."/>
            <person name="Ishii H."/>
            <person name="Satoh N."/>
            <person name="Nishiyama T."/>
            <person name="Hasebe M."/>
            <person name="Maruyama T."/>
            <person name="Minagawa J."/>
            <person name="Obokata J."/>
            <person name="Shigenobu S."/>
        </authorList>
    </citation>
    <scope>NUCLEOTIDE SEQUENCE [LARGE SCALE GENOMIC DNA]</scope>
</reference>
<feature type="compositionally biased region" description="Polar residues" evidence="1">
    <location>
        <begin position="1023"/>
        <end position="1033"/>
    </location>
</feature>